<keyword evidence="3 10" id="KW-0808">Transferase</keyword>
<evidence type="ECO:0000313" key="10">
    <source>
        <dbReference type="EMBL" id="MDM7831123.1"/>
    </source>
</evidence>
<reference evidence="10 11" key="1">
    <citation type="submission" date="2023-06" db="EMBL/GenBank/DDBJ databases">
        <title>Cellulomonas sp. MW9 Whole genome sequence.</title>
        <authorList>
            <person name="Park S."/>
        </authorList>
    </citation>
    <scope>NUCLEOTIDE SEQUENCE [LARGE SCALE GENOMIC DNA]</scope>
    <source>
        <strain evidence="10 11">MW9</strain>
    </source>
</reference>
<dbReference type="PROSITE" id="PS50011">
    <property type="entry name" value="PROTEIN_KINASE_DOM"/>
    <property type="match status" value="1"/>
</dbReference>
<evidence type="ECO:0000256" key="8">
    <source>
        <dbReference type="SAM" id="Phobius"/>
    </source>
</evidence>
<keyword evidence="8" id="KW-0472">Membrane</keyword>
<proteinExistence type="predicted"/>
<dbReference type="GO" id="GO:0004674">
    <property type="term" value="F:protein serine/threonine kinase activity"/>
    <property type="evidence" value="ECO:0007669"/>
    <property type="project" value="UniProtKB-EC"/>
</dbReference>
<evidence type="ECO:0000256" key="3">
    <source>
        <dbReference type="ARBA" id="ARBA00022679"/>
    </source>
</evidence>
<dbReference type="Gene3D" id="3.30.200.20">
    <property type="entry name" value="Phosphorylase Kinase, domain 1"/>
    <property type="match status" value="1"/>
</dbReference>
<dbReference type="InterPro" id="IPR000719">
    <property type="entry name" value="Prot_kinase_dom"/>
</dbReference>
<keyword evidence="5 10" id="KW-0418">Kinase</keyword>
<feature type="domain" description="Protein kinase" evidence="9">
    <location>
        <begin position="24"/>
        <end position="284"/>
    </location>
</feature>
<accession>A0ABT7S682</accession>
<evidence type="ECO:0000256" key="1">
    <source>
        <dbReference type="ARBA" id="ARBA00012513"/>
    </source>
</evidence>
<protein>
    <recommendedName>
        <fullName evidence="1">non-specific serine/threonine protein kinase</fullName>
        <ecNumber evidence="1">2.7.11.1</ecNumber>
    </recommendedName>
</protein>
<dbReference type="Proteomes" id="UP001321453">
    <property type="component" value="Unassembled WGS sequence"/>
</dbReference>
<keyword evidence="8" id="KW-0812">Transmembrane</keyword>
<dbReference type="PANTHER" id="PTHR43289">
    <property type="entry name" value="MITOGEN-ACTIVATED PROTEIN KINASE KINASE KINASE 20-RELATED"/>
    <property type="match status" value="1"/>
</dbReference>
<dbReference type="PANTHER" id="PTHR43289:SF6">
    <property type="entry name" value="SERINE_THREONINE-PROTEIN KINASE NEKL-3"/>
    <property type="match status" value="1"/>
</dbReference>
<feature type="transmembrane region" description="Helical" evidence="8">
    <location>
        <begin position="327"/>
        <end position="348"/>
    </location>
</feature>
<dbReference type="CDD" id="cd14014">
    <property type="entry name" value="STKc_PknB_like"/>
    <property type="match status" value="1"/>
</dbReference>
<keyword evidence="2" id="KW-0723">Serine/threonine-protein kinase</keyword>
<dbReference type="InterPro" id="IPR017441">
    <property type="entry name" value="Protein_kinase_ATP_BS"/>
</dbReference>
<keyword evidence="6 7" id="KW-0067">ATP-binding</keyword>
<keyword evidence="8" id="KW-1133">Transmembrane helix</keyword>
<evidence type="ECO:0000256" key="2">
    <source>
        <dbReference type="ARBA" id="ARBA00022527"/>
    </source>
</evidence>
<dbReference type="SMART" id="SM00220">
    <property type="entry name" value="S_TKc"/>
    <property type="match status" value="1"/>
</dbReference>
<dbReference type="SUPFAM" id="SSF56112">
    <property type="entry name" value="Protein kinase-like (PK-like)"/>
    <property type="match status" value="1"/>
</dbReference>
<dbReference type="PROSITE" id="PS00107">
    <property type="entry name" value="PROTEIN_KINASE_ATP"/>
    <property type="match status" value="1"/>
</dbReference>
<dbReference type="PROSITE" id="PS00108">
    <property type="entry name" value="PROTEIN_KINASE_ST"/>
    <property type="match status" value="1"/>
</dbReference>
<dbReference type="Gene3D" id="1.10.510.10">
    <property type="entry name" value="Transferase(Phosphotransferase) domain 1"/>
    <property type="match status" value="1"/>
</dbReference>
<evidence type="ECO:0000259" key="9">
    <source>
        <dbReference type="PROSITE" id="PS50011"/>
    </source>
</evidence>
<evidence type="ECO:0000256" key="4">
    <source>
        <dbReference type="ARBA" id="ARBA00022741"/>
    </source>
</evidence>
<evidence type="ECO:0000313" key="11">
    <source>
        <dbReference type="Proteomes" id="UP001321453"/>
    </source>
</evidence>
<comment type="caution">
    <text evidence="10">The sequence shown here is derived from an EMBL/GenBank/DDBJ whole genome shotgun (WGS) entry which is preliminary data.</text>
</comment>
<keyword evidence="11" id="KW-1185">Reference proteome</keyword>
<dbReference type="InterPro" id="IPR011009">
    <property type="entry name" value="Kinase-like_dom_sf"/>
</dbReference>
<gene>
    <name evidence="10" type="ORF">QRT05_07240</name>
</gene>
<dbReference type="EMBL" id="JAUCGR010000002">
    <property type="protein sequence ID" value="MDM7831123.1"/>
    <property type="molecule type" value="Genomic_DNA"/>
</dbReference>
<name>A0ABT7S682_9CELL</name>
<organism evidence="10 11">
    <name type="scientific">Cellulomonas edaphi</name>
    <dbReference type="NCBI Taxonomy" id="3053468"/>
    <lineage>
        <taxon>Bacteria</taxon>
        <taxon>Bacillati</taxon>
        <taxon>Actinomycetota</taxon>
        <taxon>Actinomycetes</taxon>
        <taxon>Micrococcales</taxon>
        <taxon>Cellulomonadaceae</taxon>
        <taxon>Cellulomonas</taxon>
    </lineage>
</organism>
<keyword evidence="4 7" id="KW-0547">Nucleotide-binding</keyword>
<dbReference type="Pfam" id="PF00069">
    <property type="entry name" value="Pkinase"/>
    <property type="match status" value="1"/>
</dbReference>
<dbReference type="EC" id="2.7.11.1" evidence="1"/>
<evidence type="ECO:0000256" key="7">
    <source>
        <dbReference type="PROSITE-ProRule" id="PRU10141"/>
    </source>
</evidence>
<evidence type="ECO:0000256" key="6">
    <source>
        <dbReference type="ARBA" id="ARBA00022840"/>
    </source>
</evidence>
<evidence type="ECO:0000256" key="5">
    <source>
        <dbReference type="ARBA" id="ARBA00022777"/>
    </source>
</evidence>
<dbReference type="InterPro" id="IPR008271">
    <property type="entry name" value="Ser/Thr_kinase_AS"/>
</dbReference>
<feature type="binding site" evidence="7">
    <location>
        <position position="53"/>
    </location>
    <ligand>
        <name>ATP</name>
        <dbReference type="ChEBI" id="CHEBI:30616"/>
    </ligand>
</feature>
<dbReference type="RefSeq" id="WP_289446393.1">
    <property type="nucleotide sequence ID" value="NZ_JAUCGR010000002.1"/>
</dbReference>
<sequence length="380" mass="39339">MSGAPAIRPSDAPVEGARVLAGRYRLDGVIGRGGMATVHRAHDLVLDRDVAIKLFPSVADDADLLLRHSAEVHALATLSHPGLVTLYDAGSEPRGDGTQELYLVMELVDGPTLAERLTADPMPVGRMVDVGRQIADALAIVHEQRIVHRDIKPGNMLTSELDGELVVKVADFGIARIADATRLTMTGVTLGTLRYLSPEQVTGAPLGPPTDIYSLGLVLIECVSGQSVFTGTLAESAAARLTTLPTIPDGLPPELARLLSQMTAREPDDRPTAAVVASELSRLLDAPGSSAPTAAVPAAVTERLDLPTADESATAAHRVPRSMRRRWAAAGAAAVLLAGGVVAALGAGGSGGTPPAAPHYPAVEGDLGRALTTLQQSVTP</sequence>